<reference evidence="2 3" key="1">
    <citation type="submission" date="2016-11" db="EMBL/GenBank/DDBJ databases">
        <authorList>
            <person name="Jaros S."/>
            <person name="Januszkiewicz K."/>
            <person name="Wedrychowicz H."/>
        </authorList>
    </citation>
    <scope>NUCLEOTIDE SEQUENCE [LARGE SCALE GENOMIC DNA]</scope>
    <source>
        <strain evidence="2 3">CGMCC 1.6102</strain>
    </source>
</reference>
<protein>
    <recommendedName>
        <fullName evidence="4">Lipocalin-like domain-containing protein</fullName>
    </recommendedName>
</protein>
<dbReference type="OrthoDB" id="839113at2"/>
<sequence>MTKHQLPAALFISLVFFSVLACTDSGDDFDHAGLYGSWETVDFREEYGLNEVNSLVLNHNGSYQKSITYRDPDTDAIVGYYHFQEGTFTLAGETIAFEAEQDLFIGNEASWGTMEELTEMEINTEAQPVISTLEYRDGGSKLAVITACNDVLLSMCAPHPVYSRVSN</sequence>
<evidence type="ECO:0008006" key="4">
    <source>
        <dbReference type="Google" id="ProtNLM"/>
    </source>
</evidence>
<keyword evidence="3" id="KW-1185">Reference proteome</keyword>
<keyword evidence="1" id="KW-0732">Signal</keyword>
<evidence type="ECO:0000313" key="3">
    <source>
        <dbReference type="Proteomes" id="UP000184513"/>
    </source>
</evidence>
<accession>A0A1M7HW69</accession>
<feature type="chain" id="PRO_5012478043" description="Lipocalin-like domain-containing protein" evidence="1">
    <location>
        <begin position="22"/>
        <end position="167"/>
    </location>
</feature>
<feature type="signal peptide" evidence="1">
    <location>
        <begin position="1"/>
        <end position="21"/>
    </location>
</feature>
<dbReference type="PROSITE" id="PS51257">
    <property type="entry name" value="PROKAR_LIPOPROTEIN"/>
    <property type="match status" value="1"/>
</dbReference>
<organism evidence="2 3">
    <name type="scientific">Cyclobacterium lianum</name>
    <dbReference type="NCBI Taxonomy" id="388280"/>
    <lineage>
        <taxon>Bacteria</taxon>
        <taxon>Pseudomonadati</taxon>
        <taxon>Bacteroidota</taxon>
        <taxon>Cytophagia</taxon>
        <taxon>Cytophagales</taxon>
        <taxon>Cyclobacteriaceae</taxon>
        <taxon>Cyclobacterium</taxon>
    </lineage>
</organism>
<dbReference type="STRING" id="388280.SAMN04488057_10185"/>
<name>A0A1M7HW69_9BACT</name>
<evidence type="ECO:0000313" key="2">
    <source>
        <dbReference type="EMBL" id="SHM32715.1"/>
    </source>
</evidence>
<dbReference type="AlphaFoldDB" id="A0A1M7HW69"/>
<evidence type="ECO:0000256" key="1">
    <source>
        <dbReference type="SAM" id="SignalP"/>
    </source>
</evidence>
<dbReference type="Proteomes" id="UP000184513">
    <property type="component" value="Unassembled WGS sequence"/>
</dbReference>
<gene>
    <name evidence="2" type="ORF">SAMN04488057_10185</name>
</gene>
<dbReference type="EMBL" id="FRCY01000001">
    <property type="protein sequence ID" value="SHM32715.1"/>
    <property type="molecule type" value="Genomic_DNA"/>
</dbReference>
<dbReference type="RefSeq" id="WP_073090015.1">
    <property type="nucleotide sequence ID" value="NZ_FRCY01000001.1"/>
</dbReference>
<proteinExistence type="predicted"/>